<dbReference type="GO" id="GO:0005739">
    <property type="term" value="C:mitochondrion"/>
    <property type="evidence" value="ECO:0007669"/>
    <property type="project" value="TreeGrafter"/>
</dbReference>
<evidence type="ECO:0000313" key="2">
    <source>
        <dbReference type="EMBL" id="KAB5557395.1"/>
    </source>
</evidence>
<organism evidence="2 3">
    <name type="scientific">Salix brachista</name>
    <dbReference type="NCBI Taxonomy" id="2182728"/>
    <lineage>
        <taxon>Eukaryota</taxon>
        <taxon>Viridiplantae</taxon>
        <taxon>Streptophyta</taxon>
        <taxon>Embryophyta</taxon>
        <taxon>Tracheophyta</taxon>
        <taxon>Spermatophyta</taxon>
        <taxon>Magnoliopsida</taxon>
        <taxon>eudicotyledons</taxon>
        <taxon>Gunneridae</taxon>
        <taxon>Pentapetalae</taxon>
        <taxon>rosids</taxon>
        <taxon>fabids</taxon>
        <taxon>Malpighiales</taxon>
        <taxon>Salicaceae</taxon>
        <taxon>Saliceae</taxon>
        <taxon>Salix</taxon>
    </lineage>
</organism>
<feature type="region of interest" description="Disordered" evidence="1">
    <location>
        <begin position="1"/>
        <end position="59"/>
    </location>
</feature>
<dbReference type="PANTHER" id="PTHR43084:SF1">
    <property type="entry name" value="PERSULFIDE DIOXYGENASE ETHE1, MITOCHONDRIAL"/>
    <property type="match status" value="1"/>
</dbReference>
<evidence type="ECO:0000313" key="3">
    <source>
        <dbReference type="Proteomes" id="UP000326939"/>
    </source>
</evidence>
<comment type="caution">
    <text evidence="2">The sequence shown here is derived from an EMBL/GenBank/DDBJ whole genome shotgun (WGS) entry which is preliminary data.</text>
</comment>
<dbReference type="PANTHER" id="PTHR43084">
    <property type="entry name" value="PERSULFIDE DIOXYGENASE ETHE1"/>
    <property type="match status" value="1"/>
</dbReference>
<gene>
    <name evidence="2" type="ORF">DKX38_008304</name>
</gene>
<dbReference type="InterPro" id="IPR036866">
    <property type="entry name" value="RibonucZ/Hydroxyglut_hydro"/>
</dbReference>
<protein>
    <recommendedName>
        <fullName evidence="4">Metallo-beta-lactamase domain-containing protein</fullName>
    </recommendedName>
</protein>
<dbReference type="Gene3D" id="3.60.15.10">
    <property type="entry name" value="Ribonuclease Z/Hydroxyacylglutathione hydrolase-like"/>
    <property type="match status" value="1"/>
</dbReference>
<dbReference type="SUPFAM" id="SSF56281">
    <property type="entry name" value="Metallo-hydrolase/oxidoreductase"/>
    <property type="match status" value="1"/>
</dbReference>
<proteinExistence type="predicted"/>
<keyword evidence="3" id="KW-1185">Reference proteome</keyword>
<dbReference type="AlphaFoldDB" id="A0A5N5MQF2"/>
<feature type="compositionally biased region" description="Polar residues" evidence="1">
    <location>
        <begin position="9"/>
        <end position="28"/>
    </location>
</feature>
<dbReference type="InterPro" id="IPR051682">
    <property type="entry name" value="Mito_Persulfide_Diox"/>
</dbReference>
<dbReference type="GO" id="GO:0050313">
    <property type="term" value="F:sulfur dioxygenase activity"/>
    <property type="evidence" value="ECO:0007669"/>
    <property type="project" value="TreeGrafter"/>
</dbReference>
<sequence length="160" mass="17789">MDTPIAVNSCLQDKTMDTSTANDPCSQDSNEHYEQSHQPLDSTLPPNAPANSSPESLSIPTPQRISNIYLTFASFLWNQILSLPKDTFIYPAHDYRGFTVSTVGEEMQYNPRLTKDEETFKSIMENLNLPYPKMIDIAVPLNMACGLQDLSVTPVDASSN</sequence>
<dbReference type="Proteomes" id="UP000326939">
    <property type="component" value="Chromosome 5"/>
</dbReference>
<evidence type="ECO:0008006" key="4">
    <source>
        <dbReference type="Google" id="ProtNLM"/>
    </source>
</evidence>
<evidence type="ECO:0000256" key="1">
    <source>
        <dbReference type="SAM" id="MobiDB-lite"/>
    </source>
</evidence>
<name>A0A5N5MQF2_9ROSI</name>
<dbReference type="EMBL" id="VDCV01000005">
    <property type="protein sequence ID" value="KAB5557395.1"/>
    <property type="molecule type" value="Genomic_DNA"/>
</dbReference>
<dbReference type="GO" id="GO:0070813">
    <property type="term" value="P:hydrogen sulfide metabolic process"/>
    <property type="evidence" value="ECO:0007669"/>
    <property type="project" value="TreeGrafter"/>
</dbReference>
<feature type="compositionally biased region" description="Low complexity" evidence="1">
    <location>
        <begin position="49"/>
        <end position="58"/>
    </location>
</feature>
<reference evidence="3" key="1">
    <citation type="journal article" date="2019" name="Gigascience">
        <title>De novo genome assembly of the endangered Acer yangbiense, a plant species with extremely small populations endemic to Yunnan Province, China.</title>
        <authorList>
            <person name="Yang J."/>
            <person name="Wariss H.M."/>
            <person name="Tao L."/>
            <person name="Zhang R."/>
            <person name="Yun Q."/>
            <person name="Hollingsworth P."/>
            <person name="Dao Z."/>
            <person name="Luo G."/>
            <person name="Guo H."/>
            <person name="Ma Y."/>
            <person name="Sun W."/>
        </authorList>
    </citation>
    <scope>NUCLEOTIDE SEQUENCE [LARGE SCALE GENOMIC DNA]</scope>
    <source>
        <strain evidence="3">cv. br00</strain>
    </source>
</reference>
<accession>A0A5N5MQF2</accession>
<dbReference type="GO" id="GO:0006749">
    <property type="term" value="P:glutathione metabolic process"/>
    <property type="evidence" value="ECO:0007669"/>
    <property type="project" value="TreeGrafter"/>
</dbReference>